<dbReference type="Gene3D" id="2.60.200.20">
    <property type="match status" value="1"/>
</dbReference>
<evidence type="ECO:0000313" key="15">
    <source>
        <dbReference type="Proteomes" id="UP000830375"/>
    </source>
</evidence>
<feature type="coiled-coil region" evidence="10">
    <location>
        <begin position="298"/>
        <end position="340"/>
    </location>
</feature>
<dbReference type="InterPro" id="IPR032405">
    <property type="entry name" value="Kinesin_assoc"/>
</dbReference>
<dbReference type="InterPro" id="IPR001752">
    <property type="entry name" value="Kinesin_motor_dom"/>
</dbReference>
<keyword evidence="8" id="KW-0206">Cytoskeleton</keyword>
<gene>
    <name evidence="14" type="ORF">H4Q32_017118</name>
</gene>
<evidence type="ECO:0000256" key="11">
    <source>
        <dbReference type="SAM" id="MobiDB-lite"/>
    </source>
</evidence>
<dbReference type="Pfam" id="PF00225">
    <property type="entry name" value="Kinesin"/>
    <property type="match status" value="1"/>
</dbReference>
<keyword evidence="3" id="KW-0493">Microtubule</keyword>
<comment type="caution">
    <text evidence="14">The sequence shown here is derived from an EMBL/GenBank/DDBJ whole genome shotgun (WGS) entry which is preliminary data.</text>
</comment>
<dbReference type="Proteomes" id="UP000830375">
    <property type="component" value="Unassembled WGS sequence"/>
</dbReference>
<comment type="caution">
    <text evidence="9">Lacks conserved residue(s) required for the propagation of feature annotation.</text>
</comment>
<keyword evidence="2" id="KW-0963">Cytoplasm</keyword>
<evidence type="ECO:0000256" key="4">
    <source>
        <dbReference type="ARBA" id="ARBA00022741"/>
    </source>
</evidence>
<dbReference type="Pfam" id="PF01302">
    <property type="entry name" value="CAP_GLY"/>
    <property type="match status" value="1"/>
</dbReference>
<dbReference type="CDD" id="cd22729">
    <property type="entry name" value="FHA_KIF13A"/>
    <property type="match status" value="1"/>
</dbReference>
<feature type="region of interest" description="Disordered" evidence="11">
    <location>
        <begin position="1456"/>
        <end position="1504"/>
    </location>
</feature>
<evidence type="ECO:0000256" key="3">
    <source>
        <dbReference type="ARBA" id="ARBA00022701"/>
    </source>
</evidence>
<dbReference type="SUPFAM" id="SSF52540">
    <property type="entry name" value="P-loop containing nucleoside triphosphate hydrolases"/>
    <property type="match status" value="1"/>
</dbReference>
<feature type="compositionally biased region" description="Basic and acidic residues" evidence="11">
    <location>
        <begin position="1463"/>
        <end position="1472"/>
    </location>
</feature>
<sequence>MDESNVPKYAGSGKSFSMMGNVDQPGLIPRLCCSLFERVSRDQNETQSFKVEVSYMEIYNEKVRDLLDPKGFFPPHFMMLKVLICNDVFSLFHPSRSRTSLKVREHKVLGPYVDGLSQLAVMSFEDIESLMSEGNKSRTVAATNMNEESSRSHAVFSVIVTQTLYDLQSGNSGEKVSKISLVDLAGSERVSKTGAAGERLKEGSNINKSLTTLGCVISALADQSAGKGKSKFVPYRDSVLTWLLKDNLGGNSKTAMIATISPAADNYEETLSTLRYADRAKRIVNHAVVNEDPNARIIRELREEVEKLKVQLSQAESLKAPELQEKLQESEKLIQEMTVTWEEKLRKTEEIAQERQKQLESMGISLESSGIKVGEDKCFLVNLNADPALNELLVYYLKDHTRVGADTSQDIQLFGIGIQSEHCVLDVTADGDVTLTPADNARTCVNGTMVYSRVHLWHGDRILWGNNHFFRINLPKRKRRDRLKEPERDSPRDSFVEADVETASEASSEQDYSYEFAQMEVMMKALGSNDPMQNVVQALEKQYVEEKRLALEEQRLMYERELQSLRQQLSPEKVSQHQRCSSFPTHATHNKLRLWTDERDELFRQSLSRLREQVVRANTLVREANFLSEEMHKLTDYQVTLQIPAANLSANRKRGAIVSEPAIQVRRKGKGTQVWTIEKLENKLNHNLIGVANVFLECLFHDVKLQYAVPIISQQGEVAGRLQVELLRVSGVVPERLAGGDDSSENSSESSGYEVMDNNGEIVHMARKLTCRVRIREASGLPLNLSNFVFCQYTFWEQSEPTVAPPIVWGHRYAGNGRSVWELDALQAKRRTLRDRWSEVSREIELWVSIQELNEQGEYSSVELHPSKDVSTGGVFQLRQGHSRRLQVSVRPVQHSGTLPLLVEAVLSVSIGCVSARSAKLQRPLDSYQSVRRACGVMRLYFLQQREEDDDMDSYQEEDLNCVRERWSDALIKRREYLEEQIKKIINKPEKSEEDVEREARLVEQWVGLTEERNAVLVPAPGSGIPGAPAHWVPSAGMEAHIPVLFLDLNADNLTVNDQLTGPHAAGVSAVCSWDSSIHDSIHLNRITTPSERIYLIVKATVQLSHPASVELVLRKRIAVNIYNKQSFTQSLKRRMSLKNVLYSCGVTYEIVSNIPKASEEPEERETLALMAARGESEETLDGETYIEKYTRGVLEVDNILCLERLRQTHCDGHTDVTESNLHEASLNSPLSKDTPVKNKENHGSVPESPTFFNSSPFKVLSPQPPKFLKSLLPVKEENKVKRSLEARPLLGQESMRWFADPGGPWSRPRAQSEGRGTSDIISSSANHRQPRLSTDLTHTRPHAADSEEEDPDMDSAFTRSGDPGLGSLELQNFKPYIPEDFANFEVYNASLETQEGASCVQGELAPGIGVLTGTRSGEKEVSRSPTASTCTSGYFSHSASNATLSDVLFTGSDSCDQLNSREPADPQEAPHGRGLHPSRSASGSCPAQTVPAQPCSRHCTDRDCSPRLPRKCILSVSQEFTDFKGADDVVGEEELGNIGWKAESVPPDLKGVGDAVGEDDLGPPDFKGVDDDLEEDNLSNTGSKEKSVPQGVGHGLRKDLGNIGSKAESVPQDVDSIDHGVREDVGNIRSKAESVPPDFKGVDHGVRKDLGNVGRKADSIPQGMDPPPQCHLHNGKVSPSVPIPHANPQLETTQGLESFEDPEPSADSSEDENGPVAQLPDWMAPGEQVWVGKQSGTVHYVGGVEFAKGIWVGVELDLAVGKHNGTVQGRVYFRCATGHGVFVKPSSLTRGPPSIDTEPQPVLH</sequence>
<dbReference type="EMBL" id="JACTAM010000016">
    <property type="protein sequence ID" value="KAI2654850.1"/>
    <property type="molecule type" value="Genomic_DNA"/>
</dbReference>
<feature type="domain" description="Kinesin motor" evidence="12">
    <location>
        <begin position="1"/>
        <end position="283"/>
    </location>
</feature>
<name>A0ABQ8LW28_LABRO</name>
<comment type="subcellular location">
    <subcellularLocation>
        <location evidence="1">Cytoplasm</location>
        <location evidence="1">Cytoskeleton</location>
    </subcellularLocation>
</comment>
<reference evidence="14 15" key="1">
    <citation type="submission" date="2022-01" db="EMBL/GenBank/DDBJ databases">
        <title>A high-quality chromosome-level genome assembly of rohu carp, Labeo rohita.</title>
        <authorList>
            <person name="Arick M.A. II"/>
            <person name="Hsu C.-Y."/>
            <person name="Magbanua Z."/>
            <person name="Pechanova O."/>
            <person name="Grover C."/>
            <person name="Miller E."/>
            <person name="Thrash A."/>
            <person name="Ezzel L."/>
            <person name="Alam S."/>
            <person name="Benzie J."/>
            <person name="Hamilton M."/>
            <person name="Karsi A."/>
            <person name="Lawrence M.L."/>
            <person name="Peterson D.G."/>
        </authorList>
    </citation>
    <scope>NUCLEOTIDE SEQUENCE [LARGE SCALE GENOMIC DNA]</scope>
    <source>
        <strain evidence="15">BAU-BD-2019</strain>
        <tissue evidence="14">Blood</tissue>
    </source>
</reference>
<feature type="domain" description="CAP-Gly" evidence="13">
    <location>
        <begin position="1743"/>
        <end position="1785"/>
    </location>
</feature>
<feature type="compositionally biased region" description="Acidic residues" evidence="11">
    <location>
        <begin position="1699"/>
        <end position="1714"/>
    </location>
</feature>
<dbReference type="InterPro" id="IPR000253">
    <property type="entry name" value="FHA_dom"/>
</dbReference>
<evidence type="ECO:0000259" key="13">
    <source>
        <dbReference type="PROSITE" id="PS50245"/>
    </source>
</evidence>
<accession>A0ABQ8LW28</accession>
<dbReference type="InterPro" id="IPR000938">
    <property type="entry name" value="CAP-Gly_domain"/>
</dbReference>
<evidence type="ECO:0000256" key="2">
    <source>
        <dbReference type="ARBA" id="ARBA00022490"/>
    </source>
</evidence>
<dbReference type="InterPro" id="IPR022164">
    <property type="entry name" value="Kinesin-like"/>
</dbReference>
<keyword evidence="7" id="KW-0505">Motor protein</keyword>
<dbReference type="PROSITE" id="PS00411">
    <property type="entry name" value="KINESIN_MOTOR_1"/>
    <property type="match status" value="1"/>
</dbReference>
<dbReference type="SMART" id="SM01052">
    <property type="entry name" value="CAP_GLY"/>
    <property type="match status" value="1"/>
</dbReference>
<evidence type="ECO:0000313" key="14">
    <source>
        <dbReference type="EMBL" id="KAI2654850.1"/>
    </source>
</evidence>
<dbReference type="InterPro" id="IPR027417">
    <property type="entry name" value="P-loop_NTPase"/>
</dbReference>
<keyword evidence="15" id="KW-1185">Reference proteome</keyword>
<feature type="compositionally biased region" description="Polar residues" evidence="11">
    <location>
        <begin position="1320"/>
        <end position="1337"/>
    </location>
</feature>
<feature type="region of interest" description="Disordered" evidence="11">
    <location>
        <begin position="1296"/>
        <end position="1365"/>
    </location>
</feature>
<dbReference type="Pfam" id="PF00498">
    <property type="entry name" value="FHA"/>
    <property type="match status" value="1"/>
</dbReference>
<evidence type="ECO:0000256" key="1">
    <source>
        <dbReference type="ARBA" id="ARBA00004245"/>
    </source>
</evidence>
<keyword evidence="6 10" id="KW-0175">Coiled coil</keyword>
<dbReference type="SUPFAM" id="SSF49879">
    <property type="entry name" value="SMAD/FHA domain"/>
    <property type="match status" value="1"/>
</dbReference>
<dbReference type="PROSITE" id="PS50067">
    <property type="entry name" value="KINESIN_MOTOR_2"/>
    <property type="match status" value="1"/>
</dbReference>
<dbReference type="PRINTS" id="PR00380">
    <property type="entry name" value="KINESINHEAVY"/>
</dbReference>
<dbReference type="Gene3D" id="6.10.250.2520">
    <property type="match status" value="1"/>
</dbReference>
<feature type="compositionally biased region" description="Polar residues" evidence="11">
    <location>
        <begin position="1480"/>
        <end position="1492"/>
    </location>
</feature>
<dbReference type="Gene3D" id="2.30.30.190">
    <property type="entry name" value="CAP Gly-rich-like domain"/>
    <property type="match status" value="1"/>
</dbReference>
<evidence type="ECO:0000256" key="10">
    <source>
        <dbReference type="SAM" id="Coils"/>
    </source>
</evidence>
<dbReference type="InterPro" id="IPR019821">
    <property type="entry name" value="Kinesin_motor_CS"/>
</dbReference>
<dbReference type="InterPro" id="IPR036859">
    <property type="entry name" value="CAP-Gly_dom_sf"/>
</dbReference>
<feature type="compositionally biased region" description="Basic and acidic residues" evidence="11">
    <location>
        <begin position="1617"/>
        <end position="1633"/>
    </location>
</feature>
<feature type="region of interest" description="Disordered" evidence="11">
    <location>
        <begin position="1219"/>
        <end position="1258"/>
    </location>
</feature>
<dbReference type="InterPro" id="IPR008984">
    <property type="entry name" value="SMAD_FHA_dom_sf"/>
</dbReference>
<dbReference type="SUPFAM" id="SSF74924">
    <property type="entry name" value="Cap-Gly domain"/>
    <property type="match status" value="1"/>
</dbReference>
<keyword evidence="5" id="KW-0067">ATP-binding</keyword>
<dbReference type="PROSITE" id="PS00845">
    <property type="entry name" value="CAP_GLY_1"/>
    <property type="match status" value="1"/>
</dbReference>
<protein>
    <submittedName>
        <fullName evidence="14">Kinesin-like protein KIF13A</fullName>
    </submittedName>
</protein>
<dbReference type="InterPro" id="IPR036961">
    <property type="entry name" value="Kinesin_motor_dom_sf"/>
</dbReference>
<keyword evidence="4" id="KW-0547">Nucleotide-binding</keyword>
<dbReference type="SMART" id="SM00129">
    <property type="entry name" value="KISc"/>
    <property type="match status" value="1"/>
</dbReference>
<evidence type="ECO:0000256" key="5">
    <source>
        <dbReference type="ARBA" id="ARBA00022840"/>
    </source>
</evidence>
<dbReference type="Gene3D" id="3.40.850.10">
    <property type="entry name" value="Kinesin motor domain"/>
    <property type="match status" value="1"/>
</dbReference>
<dbReference type="Pfam" id="PF16183">
    <property type="entry name" value="Kinesin_assoc"/>
    <property type="match status" value="1"/>
</dbReference>
<evidence type="ECO:0000256" key="7">
    <source>
        <dbReference type="ARBA" id="ARBA00023175"/>
    </source>
</evidence>
<dbReference type="PANTHER" id="PTHR47117">
    <property type="entry name" value="STAR-RELATED LIPID TRANSFER PROTEIN 9"/>
    <property type="match status" value="1"/>
</dbReference>
<feature type="region of interest" description="Disordered" evidence="11">
    <location>
        <begin position="480"/>
        <end position="509"/>
    </location>
</feature>
<dbReference type="PROSITE" id="PS50245">
    <property type="entry name" value="CAP_GLY_2"/>
    <property type="match status" value="1"/>
</dbReference>
<evidence type="ECO:0000259" key="12">
    <source>
        <dbReference type="PROSITE" id="PS50067"/>
    </source>
</evidence>
<feature type="compositionally biased region" description="Basic and acidic residues" evidence="11">
    <location>
        <begin position="482"/>
        <end position="495"/>
    </location>
</feature>
<evidence type="ECO:0000256" key="8">
    <source>
        <dbReference type="ARBA" id="ARBA00023212"/>
    </source>
</evidence>
<feature type="region of interest" description="Disordered" evidence="11">
    <location>
        <begin position="1550"/>
        <end position="1646"/>
    </location>
</feature>
<dbReference type="Pfam" id="PF12473">
    <property type="entry name" value="DUF3694"/>
    <property type="match status" value="1"/>
</dbReference>
<comment type="similarity">
    <text evidence="9">Belongs to the TRAFAC class myosin-kinesin ATPase superfamily. Kinesin family.</text>
</comment>
<organism evidence="14 15">
    <name type="scientific">Labeo rohita</name>
    <name type="common">Indian major carp</name>
    <name type="synonym">Cyprinus rohita</name>
    <dbReference type="NCBI Taxonomy" id="84645"/>
    <lineage>
        <taxon>Eukaryota</taxon>
        <taxon>Metazoa</taxon>
        <taxon>Chordata</taxon>
        <taxon>Craniata</taxon>
        <taxon>Vertebrata</taxon>
        <taxon>Euteleostomi</taxon>
        <taxon>Actinopterygii</taxon>
        <taxon>Neopterygii</taxon>
        <taxon>Teleostei</taxon>
        <taxon>Ostariophysi</taxon>
        <taxon>Cypriniformes</taxon>
        <taxon>Cyprinidae</taxon>
        <taxon>Labeoninae</taxon>
        <taxon>Labeonini</taxon>
        <taxon>Labeo</taxon>
    </lineage>
</organism>
<proteinExistence type="inferred from homology"/>
<evidence type="ECO:0000256" key="9">
    <source>
        <dbReference type="PROSITE-ProRule" id="PRU00283"/>
    </source>
</evidence>
<feature type="region of interest" description="Disordered" evidence="11">
    <location>
        <begin position="1698"/>
        <end position="1721"/>
    </location>
</feature>
<evidence type="ECO:0000256" key="6">
    <source>
        <dbReference type="ARBA" id="ARBA00023054"/>
    </source>
</evidence>